<dbReference type="InterPro" id="IPR024072">
    <property type="entry name" value="DHFR-like_dom_sf"/>
</dbReference>
<keyword evidence="4" id="KW-0521">NADP</keyword>
<dbReference type="SUPFAM" id="SSF53597">
    <property type="entry name" value="Dihydrofolate reductase-like"/>
    <property type="match status" value="1"/>
</dbReference>
<evidence type="ECO:0000256" key="5">
    <source>
        <dbReference type="ARBA" id="ARBA00023002"/>
    </source>
</evidence>
<sequence length="183" mass="20641">MIKAVFALGVASDFHNHGIYAFGKDNDLPWGKIPEDFASFKEKTVGAVCVMGAKTYQSLPRNLPGRVMVAIGDTSRVCQNKSGELPDMLLSEDDWLQVVKRIYPDQDIAVIGGLHFILKQIDIFDEVHINFLMLTSEYDTIDPTVYVSDVMLDDSLKNFKLGTRYRIETSVDFCDNIKIGIWK</sequence>
<keyword evidence="3" id="KW-0554">One-carbon metabolism</keyword>
<dbReference type="KEGG" id="vg:14017059"/>
<keyword evidence="5" id="KW-0560">Oxidoreductase</keyword>
<dbReference type="GeneID" id="14017059"/>
<dbReference type="EMBL" id="JN377894">
    <property type="protein sequence ID" value="AFQ97274.1"/>
    <property type="molecule type" value="Genomic_DNA"/>
</dbReference>
<dbReference type="EC" id="1.5.1.3" evidence="2"/>
<dbReference type="Proteomes" id="UP000003289">
    <property type="component" value="Segment"/>
</dbReference>
<evidence type="ECO:0000313" key="8">
    <source>
        <dbReference type="EMBL" id="AFQ97274.1"/>
    </source>
</evidence>
<evidence type="ECO:0000313" key="9">
    <source>
        <dbReference type="Proteomes" id="UP000003289"/>
    </source>
</evidence>
<evidence type="ECO:0000256" key="2">
    <source>
        <dbReference type="ARBA" id="ARBA00012856"/>
    </source>
</evidence>
<dbReference type="GO" id="GO:0050661">
    <property type="term" value="F:NADP binding"/>
    <property type="evidence" value="ECO:0007669"/>
    <property type="project" value="InterPro"/>
</dbReference>
<dbReference type="GO" id="GO:0046452">
    <property type="term" value="P:dihydrofolate metabolic process"/>
    <property type="evidence" value="ECO:0007669"/>
    <property type="project" value="TreeGrafter"/>
</dbReference>
<comment type="similarity">
    <text evidence="6">Belongs to the dihydrofolate reductase family.</text>
</comment>
<evidence type="ECO:0000256" key="4">
    <source>
        <dbReference type="ARBA" id="ARBA00022857"/>
    </source>
</evidence>
<dbReference type="PANTHER" id="PTHR48069:SF3">
    <property type="entry name" value="DIHYDROFOLATE REDUCTASE"/>
    <property type="match status" value="1"/>
</dbReference>
<feature type="domain" description="DHFR" evidence="7">
    <location>
        <begin position="1"/>
        <end position="183"/>
    </location>
</feature>
<evidence type="ECO:0000256" key="6">
    <source>
        <dbReference type="RuleBase" id="RU004474"/>
    </source>
</evidence>
<evidence type="ECO:0000259" key="7">
    <source>
        <dbReference type="PROSITE" id="PS51330"/>
    </source>
</evidence>
<keyword evidence="9" id="KW-1185">Reference proteome</keyword>
<comment type="pathway">
    <text evidence="1">Cofactor biosynthesis; tetrahydrofolate biosynthesis; 5,6,7,8-tetrahydrofolate from 7,8-dihydrofolate: step 1/1.</text>
</comment>
<dbReference type="RefSeq" id="YP_007010881.1">
    <property type="nucleotide sequence ID" value="NC_019543.1"/>
</dbReference>
<dbReference type="InterPro" id="IPR012259">
    <property type="entry name" value="DHFR"/>
</dbReference>
<name>J7KLU1_9CAUD</name>
<dbReference type="Pfam" id="PF00186">
    <property type="entry name" value="DHFR_1"/>
    <property type="match status" value="1"/>
</dbReference>
<dbReference type="InterPro" id="IPR001796">
    <property type="entry name" value="DHFR_dom"/>
</dbReference>
<reference evidence="8 9" key="1">
    <citation type="submission" date="2011-07" db="EMBL/GenBank/DDBJ databases">
        <title>Aeromonas salmonicida phage Aes508 complete genome.</title>
        <authorList>
            <person name="Petrov V.M."/>
            <person name="Ratnayaka S."/>
            <person name="Karam J.D."/>
        </authorList>
    </citation>
    <scope>NUCLEOTIDE SEQUENCE [LARGE SCALE GENOMIC DNA]</scope>
</reference>
<dbReference type="Gene3D" id="3.40.430.10">
    <property type="entry name" value="Dihydrofolate Reductase, subunit A"/>
    <property type="match status" value="1"/>
</dbReference>
<accession>J7KLU1</accession>
<evidence type="ECO:0000256" key="1">
    <source>
        <dbReference type="ARBA" id="ARBA00004903"/>
    </source>
</evidence>
<dbReference type="GO" id="GO:0006730">
    <property type="term" value="P:one-carbon metabolic process"/>
    <property type="evidence" value="ECO:0007669"/>
    <property type="project" value="UniProtKB-KW"/>
</dbReference>
<proteinExistence type="inferred from homology"/>
<dbReference type="PROSITE" id="PS00075">
    <property type="entry name" value="DHFR_1"/>
    <property type="match status" value="1"/>
</dbReference>
<evidence type="ECO:0000256" key="3">
    <source>
        <dbReference type="ARBA" id="ARBA00022563"/>
    </source>
</evidence>
<dbReference type="GO" id="GO:0046654">
    <property type="term" value="P:tetrahydrofolate biosynthetic process"/>
    <property type="evidence" value="ECO:0007669"/>
    <property type="project" value="InterPro"/>
</dbReference>
<dbReference type="GO" id="GO:0046655">
    <property type="term" value="P:folic acid metabolic process"/>
    <property type="evidence" value="ECO:0007669"/>
    <property type="project" value="TreeGrafter"/>
</dbReference>
<gene>
    <name evidence="8" type="primary">frd</name>
    <name evidence="8" type="ORF">Aes508_192</name>
</gene>
<dbReference type="GO" id="GO:0004146">
    <property type="term" value="F:dihydrofolate reductase activity"/>
    <property type="evidence" value="ECO:0007669"/>
    <property type="project" value="UniProtKB-EC"/>
</dbReference>
<dbReference type="PROSITE" id="PS51330">
    <property type="entry name" value="DHFR_2"/>
    <property type="match status" value="1"/>
</dbReference>
<dbReference type="PANTHER" id="PTHR48069">
    <property type="entry name" value="DIHYDROFOLATE REDUCTASE"/>
    <property type="match status" value="1"/>
</dbReference>
<dbReference type="PRINTS" id="PR00070">
    <property type="entry name" value="DHFR"/>
</dbReference>
<organism evidence="8 9">
    <name type="scientific">Aeromonas phage Aes508</name>
    <dbReference type="NCBI Taxonomy" id="1198013"/>
    <lineage>
        <taxon>Viruses</taxon>
        <taxon>Duplodnaviria</taxon>
        <taxon>Heunggongvirae</taxon>
        <taxon>Uroviricota</taxon>
        <taxon>Caudoviricetes</taxon>
        <taxon>Pantevenvirales</taxon>
        <taxon>Straboviridae</taxon>
        <taxon>Tulanevirus</taxon>
        <taxon>Tulanevirus aes508</taxon>
    </lineage>
</organism>
<dbReference type="InterPro" id="IPR017925">
    <property type="entry name" value="DHFR_CS"/>
</dbReference>
<protein>
    <recommendedName>
        <fullName evidence="2">dihydrofolate reductase</fullName>
        <ecNumber evidence="2">1.5.1.3</ecNumber>
    </recommendedName>
</protein>